<organism evidence="2">
    <name type="scientific">Granulicella tundricola (strain ATCC BAA-1859 / DSM 23138 / MP5ACTX9)</name>
    <dbReference type="NCBI Taxonomy" id="1198114"/>
    <lineage>
        <taxon>Bacteria</taxon>
        <taxon>Pseudomonadati</taxon>
        <taxon>Acidobacteriota</taxon>
        <taxon>Terriglobia</taxon>
        <taxon>Terriglobales</taxon>
        <taxon>Acidobacteriaceae</taxon>
        <taxon>Granulicella</taxon>
    </lineage>
</organism>
<dbReference type="RefSeq" id="WP_013579224.1">
    <property type="nucleotide sequence ID" value="NC_015064.1"/>
</dbReference>
<evidence type="ECO:0000313" key="1">
    <source>
        <dbReference type="EMBL" id="ADW67899.1"/>
    </source>
</evidence>
<dbReference type="eggNOG" id="ENOG502ZMAI">
    <property type="taxonomic scope" value="Bacteria"/>
</dbReference>
<dbReference type="EMBL" id="CP002480">
    <property type="protein sequence ID" value="ADW67899.1"/>
    <property type="molecule type" value="Genomic_DNA"/>
</dbReference>
<protein>
    <recommendedName>
        <fullName evidence="3">(2Fe-2S) ferredoxin domain-containing protein</fullName>
    </recommendedName>
</protein>
<sequence length="95" mass="10435">MPKLRTYPTKWPSILLACRKCQKKLKGTDLSRLKKLLKSQAKQTGTPPPHLIPVSCLKLCPKGGVAVCTQSGLTQTPPQLSILYSPQDLLALIKQ</sequence>
<dbReference type="PaxDb" id="1198114-AciX9_0831"/>
<gene>
    <name evidence="1" type="ordered locus">AciX9_0831</name>
</gene>
<dbReference type="KEGG" id="acm:AciX9_0831"/>
<name>E8X133_GRATM</name>
<dbReference type="HOGENOM" id="CLU_153233_1_0_0"/>
<keyword evidence="2" id="KW-1185">Reference proteome</keyword>
<evidence type="ECO:0000313" key="2">
    <source>
        <dbReference type="Proteomes" id="UP000000343"/>
    </source>
</evidence>
<accession>E8X133</accession>
<dbReference type="OrthoDB" id="7412671at2"/>
<reference evidence="2" key="1">
    <citation type="submission" date="2011-01" db="EMBL/GenBank/DDBJ databases">
        <title>Complete sequence of chromosome of Acidobacterium sp. MP5ACTX9.</title>
        <authorList>
            <consortium name="US DOE Joint Genome Institute"/>
            <person name="Lucas S."/>
            <person name="Copeland A."/>
            <person name="Lapidus A."/>
            <person name="Cheng J.-F."/>
            <person name="Goodwin L."/>
            <person name="Pitluck S."/>
            <person name="Teshima H."/>
            <person name="Detter J.C."/>
            <person name="Han C."/>
            <person name="Tapia R."/>
            <person name="Land M."/>
            <person name="Hauser L."/>
            <person name="Kyrpides N."/>
            <person name="Ivanova N."/>
            <person name="Ovchinnikova G."/>
            <person name="Pagani I."/>
            <person name="Rawat S.R."/>
            <person name="Mannisto M."/>
            <person name="Haggblom M.M."/>
            <person name="Woyke T."/>
        </authorList>
    </citation>
    <scope>NUCLEOTIDE SEQUENCE [LARGE SCALE GENOMIC DNA]</scope>
    <source>
        <strain evidence="2">MP5ACTX9</strain>
    </source>
</reference>
<dbReference type="Proteomes" id="UP000000343">
    <property type="component" value="Chromosome"/>
</dbReference>
<evidence type="ECO:0008006" key="3">
    <source>
        <dbReference type="Google" id="ProtNLM"/>
    </source>
</evidence>
<proteinExistence type="predicted"/>
<dbReference type="AlphaFoldDB" id="E8X133"/>